<dbReference type="SMART" id="SM01321">
    <property type="entry name" value="Y1_Tnp"/>
    <property type="match status" value="1"/>
</dbReference>
<evidence type="ECO:0000259" key="1">
    <source>
        <dbReference type="SMART" id="SM01321"/>
    </source>
</evidence>
<dbReference type="InterPro" id="IPR052715">
    <property type="entry name" value="RAYT_transposase"/>
</dbReference>
<feature type="domain" description="Transposase IS200-like" evidence="1">
    <location>
        <begin position="13"/>
        <end position="128"/>
    </location>
</feature>
<proteinExistence type="predicted"/>
<dbReference type="Gene3D" id="3.30.70.1290">
    <property type="entry name" value="Transposase IS200-like"/>
    <property type="match status" value="1"/>
</dbReference>
<dbReference type="PANTHER" id="PTHR36966:SF1">
    <property type="entry name" value="REP-ASSOCIATED TYROSINE TRANSPOSASE"/>
    <property type="match status" value="1"/>
</dbReference>
<dbReference type="PANTHER" id="PTHR36966">
    <property type="entry name" value="REP-ASSOCIATED TYROSINE TRANSPOSASE"/>
    <property type="match status" value="1"/>
</dbReference>
<dbReference type="AlphaFoldDB" id="A0A1Y0D1R8"/>
<dbReference type="NCBIfam" id="NF047646">
    <property type="entry name" value="REP_Tyr_transpos"/>
    <property type="match status" value="1"/>
</dbReference>
<dbReference type="GO" id="GO:0004803">
    <property type="term" value="F:transposase activity"/>
    <property type="evidence" value="ECO:0007669"/>
    <property type="project" value="InterPro"/>
</dbReference>
<dbReference type="EMBL" id="CP021377">
    <property type="protein sequence ID" value="ART81284.1"/>
    <property type="molecule type" value="Genomic_DNA"/>
</dbReference>
<dbReference type="InterPro" id="IPR002686">
    <property type="entry name" value="Transposase_17"/>
</dbReference>
<protein>
    <submittedName>
        <fullName evidence="2">Transposase</fullName>
    </submittedName>
</protein>
<evidence type="ECO:0000313" key="3">
    <source>
        <dbReference type="Proteomes" id="UP000243937"/>
    </source>
</evidence>
<organism evidence="2 3">
    <name type="scientific">Oceanisphaera profunda</name>
    <dbReference type="NCBI Taxonomy" id="1416627"/>
    <lineage>
        <taxon>Bacteria</taxon>
        <taxon>Pseudomonadati</taxon>
        <taxon>Pseudomonadota</taxon>
        <taxon>Gammaproteobacteria</taxon>
        <taxon>Aeromonadales</taxon>
        <taxon>Aeromonadaceae</taxon>
        <taxon>Oceanisphaera</taxon>
    </lineage>
</organism>
<dbReference type="RefSeq" id="WP_087034366.1">
    <property type="nucleotide sequence ID" value="NZ_CP021377.1"/>
</dbReference>
<gene>
    <name evidence="2" type="ORF">CBP31_00425</name>
</gene>
<dbReference type="InterPro" id="IPR036515">
    <property type="entry name" value="Transposase_17_sf"/>
</dbReference>
<dbReference type="SUPFAM" id="SSF143422">
    <property type="entry name" value="Transposase IS200-like"/>
    <property type="match status" value="1"/>
</dbReference>
<dbReference type="KEGG" id="opf:CBP31_00425"/>
<keyword evidence="3" id="KW-1185">Reference proteome</keyword>
<sequence length="149" mass="17212">MTYQDALAGRVSLPQQIYHITLCTYQRQPVFTCFATGRLIALQLKDTQAQRHALSLAWVIMPDHLHWLMQLEETCSLNQVLKGVKARSAQAVNRHLNRTGPLWQTGFHEHALRKEEDIKQIARYIIANPLRAKLVTKIGDYPLWDAVWL</sequence>
<reference evidence="2 3" key="1">
    <citation type="journal article" date="2014" name="Int. J. Syst. Evol. Microbiol.">
        <title>Oceanisphaera profunda sp. nov., a marine bacterium isolated from deep-sea sediment, and emended description of the genus Oceanisphaera.</title>
        <authorList>
            <person name="Xu Z."/>
            <person name="Zhang X.Y."/>
            <person name="Su H.N."/>
            <person name="Yu Z.C."/>
            <person name="Liu C."/>
            <person name="Li H."/>
            <person name="Chen X.L."/>
            <person name="Song X.Y."/>
            <person name="Xie B.B."/>
            <person name="Qin Q.L."/>
            <person name="Zhou B.C."/>
            <person name="Shi M."/>
            <person name="Huang Y."/>
            <person name="Zhang Y.Z."/>
        </authorList>
    </citation>
    <scope>NUCLEOTIDE SEQUENCE [LARGE SCALE GENOMIC DNA]</scope>
    <source>
        <strain evidence="2 3">SM1222</strain>
    </source>
</reference>
<name>A0A1Y0D1R8_9GAMM</name>
<dbReference type="GO" id="GO:0043565">
    <property type="term" value="F:sequence-specific DNA binding"/>
    <property type="evidence" value="ECO:0007669"/>
    <property type="project" value="TreeGrafter"/>
</dbReference>
<dbReference type="Proteomes" id="UP000243937">
    <property type="component" value="Chromosome"/>
</dbReference>
<dbReference type="GO" id="GO:0006313">
    <property type="term" value="P:DNA transposition"/>
    <property type="evidence" value="ECO:0007669"/>
    <property type="project" value="InterPro"/>
</dbReference>
<dbReference type="Pfam" id="PF01797">
    <property type="entry name" value="Y1_Tnp"/>
    <property type="match status" value="1"/>
</dbReference>
<dbReference type="OrthoDB" id="9794403at2"/>
<accession>A0A1Y0D1R8</accession>
<evidence type="ECO:0000313" key="2">
    <source>
        <dbReference type="EMBL" id="ART81284.1"/>
    </source>
</evidence>